<evidence type="ECO:0000256" key="5">
    <source>
        <dbReference type="ARBA" id="ARBA00022840"/>
    </source>
</evidence>
<dbReference type="EMBL" id="AP018227">
    <property type="protein sequence ID" value="BAY87298.1"/>
    <property type="molecule type" value="Genomic_DNA"/>
</dbReference>
<keyword evidence="12" id="KW-1185">Reference proteome</keyword>
<keyword evidence="6" id="KW-0028">Amino-acid biosynthesis</keyword>
<name>A0A1Z4M1P7_9CYAN</name>
<dbReference type="NCBIfam" id="TIGR01536">
    <property type="entry name" value="asn_synth_AEB"/>
    <property type="match status" value="1"/>
</dbReference>
<sequence length="674" mass="77134">MSGIVGVCYLDGRPIEQQNIARMVDKLAHRGPDGADIWVDGSVGLGHRMLWTTPESFLEKLPLVNLSKEIVLTSDCRIDNREELIGALQLNNRSCEQITDSDLILGAYEKWGKNCPEHLLGDFVFAIWDKRKQSLFCARDHMGVKPFYYSYNPGKVFAFASEIKALFCLKDISCRLNEVRIADYLNLMLEDKAITSYENILRLPPAHSLVVNSKDTQTSCYWSLDPNREIKLDSDSAYAKEFKRIFTEAVRCRLRSAFPIASQLSGGLDSSSVTCVAREILSPKDRNQAQLHTISTIFDKINQCDERPFINAVLEQGGLIPHYIHGDQVGPLSSLEDVFKYEDEGFVGPSHFYPWIANRTANELGMRIVLDGLDGDTTVCHGTSRITELARQGDWKTCISEVKAFSPHFKVKPYSTFRNYALPYLAEFAINFSWIGFFRGVRLIHQHFGISRKKLILNYGIKPTFKQITKLWQRKDQKIINNSISHNPLVDDDFAKKIDLDKRIQELDISDYKPLTAREQHWLSLNRGVLSHVLERSDYCAANFSLEVRHPFMDKRLVEFCLALPAEQKLSNGFGRIVMRRALEGILPKKVQWRGGKADLSPNFDDGFLNRDRHLLDEVMSKQINYLDKYIDSGFLRTAYQRMISEDQVRDEDITPAWQAVILALWFESKKIAP</sequence>
<feature type="binding site" evidence="9">
    <location>
        <position position="100"/>
    </location>
    <ligand>
        <name>L-glutamine</name>
        <dbReference type="ChEBI" id="CHEBI:58359"/>
    </ligand>
</feature>
<evidence type="ECO:0000256" key="4">
    <source>
        <dbReference type="ARBA" id="ARBA00022741"/>
    </source>
</evidence>
<comment type="pathway">
    <text evidence="1">Amino-acid biosynthesis; L-asparagine biosynthesis; L-asparagine from L-aspartate (L-Gln route): step 1/1.</text>
</comment>
<dbReference type="GO" id="GO:0004066">
    <property type="term" value="F:asparagine synthase (glutamine-hydrolyzing) activity"/>
    <property type="evidence" value="ECO:0007669"/>
    <property type="project" value="UniProtKB-EC"/>
</dbReference>
<dbReference type="InterPro" id="IPR029055">
    <property type="entry name" value="Ntn_hydrolases_N"/>
</dbReference>
<evidence type="ECO:0000256" key="6">
    <source>
        <dbReference type="ARBA" id="ARBA00022888"/>
    </source>
</evidence>
<dbReference type="InterPro" id="IPR014729">
    <property type="entry name" value="Rossmann-like_a/b/a_fold"/>
</dbReference>
<proteinExistence type="inferred from homology"/>
<dbReference type="InterPro" id="IPR033738">
    <property type="entry name" value="AsnB_N"/>
</dbReference>
<reference evidence="11 12" key="1">
    <citation type="submission" date="2017-06" db="EMBL/GenBank/DDBJ databases">
        <title>Genome sequencing of cyanobaciteial culture collection at National Institute for Environmental Studies (NIES).</title>
        <authorList>
            <person name="Hirose Y."/>
            <person name="Shimura Y."/>
            <person name="Fujisawa T."/>
            <person name="Nakamura Y."/>
            <person name="Kawachi M."/>
        </authorList>
    </citation>
    <scope>NUCLEOTIDE SEQUENCE [LARGE SCALE GENOMIC DNA]</scope>
    <source>
        <strain evidence="11 12">NIES-267</strain>
    </source>
</reference>
<gene>
    <name evidence="11" type="primary">asnB_2</name>
    <name evidence="11" type="ORF">NIES267_68190</name>
</gene>
<comment type="catalytic activity">
    <reaction evidence="8">
        <text>L-aspartate + L-glutamine + ATP + H2O = L-asparagine + L-glutamate + AMP + diphosphate + H(+)</text>
        <dbReference type="Rhea" id="RHEA:12228"/>
        <dbReference type="ChEBI" id="CHEBI:15377"/>
        <dbReference type="ChEBI" id="CHEBI:15378"/>
        <dbReference type="ChEBI" id="CHEBI:29985"/>
        <dbReference type="ChEBI" id="CHEBI:29991"/>
        <dbReference type="ChEBI" id="CHEBI:30616"/>
        <dbReference type="ChEBI" id="CHEBI:33019"/>
        <dbReference type="ChEBI" id="CHEBI:58048"/>
        <dbReference type="ChEBI" id="CHEBI:58359"/>
        <dbReference type="ChEBI" id="CHEBI:456215"/>
        <dbReference type="EC" id="6.3.5.4"/>
    </reaction>
</comment>
<dbReference type="SUPFAM" id="SSF52402">
    <property type="entry name" value="Adenine nucleotide alpha hydrolases-like"/>
    <property type="match status" value="1"/>
</dbReference>
<feature type="domain" description="Glutamine amidotransferase type-2" evidence="10">
    <location>
        <begin position="2"/>
        <end position="214"/>
    </location>
</feature>
<dbReference type="PIRSF" id="PIRSF001589">
    <property type="entry name" value="Asn_synthetase_glu-h"/>
    <property type="match status" value="1"/>
</dbReference>
<dbReference type="Proteomes" id="UP000218418">
    <property type="component" value="Chromosome"/>
</dbReference>
<evidence type="ECO:0000256" key="1">
    <source>
        <dbReference type="ARBA" id="ARBA00005187"/>
    </source>
</evidence>
<dbReference type="EC" id="6.3.5.4" evidence="3"/>
<dbReference type="PANTHER" id="PTHR43284:SF1">
    <property type="entry name" value="ASPARAGINE SYNTHETASE"/>
    <property type="match status" value="1"/>
</dbReference>
<dbReference type="PANTHER" id="PTHR43284">
    <property type="entry name" value="ASPARAGINE SYNTHETASE (GLUTAMINE-HYDROLYZING)"/>
    <property type="match status" value="1"/>
</dbReference>
<comment type="similarity">
    <text evidence="2">Belongs to the asparagine synthetase family.</text>
</comment>
<dbReference type="Gene3D" id="3.60.20.10">
    <property type="entry name" value="Glutamine Phosphoribosylpyrophosphate, subunit 1, domain 1"/>
    <property type="match status" value="1"/>
</dbReference>
<evidence type="ECO:0000313" key="12">
    <source>
        <dbReference type="Proteomes" id="UP000218418"/>
    </source>
</evidence>
<dbReference type="PROSITE" id="PS51278">
    <property type="entry name" value="GATASE_TYPE_2"/>
    <property type="match status" value="1"/>
</dbReference>
<dbReference type="Pfam" id="PF00733">
    <property type="entry name" value="Asn_synthase"/>
    <property type="match status" value="1"/>
</dbReference>
<accession>A0A1Z4M1P7</accession>
<keyword evidence="5 9" id="KW-0067">ATP-binding</keyword>
<dbReference type="GO" id="GO:0006529">
    <property type="term" value="P:asparagine biosynthetic process"/>
    <property type="evidence" value="ECO:0007669"/>
    <property type="project" value="UniProtKB-KW"/>
</dbReference>
<organism evidence="11 12">
    <name type="scientific">Calothrix parasitica NIES-267</name>
    <dbReference type="NCBI Taxonomy" id="1973488"/>
    <lineage>
        <taxon>Bacteria</taxon>
        <taxon>Bacillati</taxon>
        <taxon>Cyanobacteriota</taxon>
        <taxon>Cyanophyceae</taxon>
        <taxon>Nostocales</taxon>
        <taxon>Calotrichaceae</taxon>
        <taxon>Calothrix</taxon>
    </lineage>
</organism>
<dbReference type="NCBIfam" id="NF033535">
    <property type="entry name" value="lass_lactam_cya"/>
    <property type="match status" value="1"/>
</dbReference>
<evidence type="ECO:0000259" key="10">
    <source>
        <dbReference type="PROSITE" id="PS51278"/>
    </source>
</evidence>
<keyword evidence="4 9" id="KW-0547">Nucleotide-binding</keyword>
<evidence type="ECO:0000313" key="11">
    <source>
        <dbReference type="EMBL" id="BAY87298.1"/>
    </source>
</evidence>
<dbReference type="OrthoDB" id="9763290at2"/>
<dbReference type="Pfam" id="PF13537">
    <property type="entry name" value="GATase_7"/>
    <property type="match status" value="1"/>
</dbReference>
<evidence type="ECO:0000256" key="3">
    <source>
        <dbReference type="ARBA" id="ARBA00012737"/>
    </source>
</evidence>
<dbReference type="CDD" id="cd00712">
    <property type="entry name" value="AsnB"/>
    <property type="match status" value="1"/>
</dbReference>
<dbReference type="Gene3D" id="3.40.50.620">
    <property type="entry name" value="HUPs"/>
    <property type="match status" value="2"/>
</dbReference>
<dbReference type="InterPro" id="IPR051786">
    <property type="entry name" value="ASN_synthetase/amidase"/>
</dbReference>
<dbReference type="AlphaFoldDB" id="A0A1Z4M1P7"/>
<dbReference type="GO" id="GO:0005524">
    <property type="term" value="F:ATP binding"/>
    <property type="evidence" value="ECO:0007669"/>
    <property type="project" value="UniProtKB-KW"/>
</dbReference>
<dbReference type="SUPFAM" id="SSF56235">
    <property type="entry name" value="N-terminal nucleophile aminohydrolases (Ntn hydrolases)"/>
    <property type="match status" value="1"/>
</dbReference>
<protein>
    <recommendedName>
        <fullName evidence="3">asparagine synthase (glutamine-hydrolyzing)</fullName>
        <ecNumber evidence="3">6.3.5.4</ecNumber>
    </recommendedName>
</protein>
<evidence type="ECO:0000256" key="2">
    <source>
        <dbReference type="ARBA" id="ARBA00005752"/>
    </source>
</evidence>
<evidence type="ECO:0000256" key="7">
    <source>
        <dbReference type="ARBA" id="ARBA00022962"/>
    </source>
</evidence>
<dbReference type="InterPro" id="IPR001962">
    <property type="entry name" value="Asn_synthase"/>
</dbReference>
<dbReference type="InterPro" id="IPR006426">
    <property type="entry name" value="Asn_synth_AEB"/>
</dbReference>
<evidence type="ECO:0000256" key="9">
    <source>
        <dbReference type="PIRSR" id="PIRSR001589-2"/>
    </source>
</evidence>
<keyword evidence="7" id="KW-0315">Glutamine amidotransferase</keyword>
<keyword evidence="6" id="KW-0061">Asparagine biosynthesis</keyword>
<evidence type="ECO:0000256" key="8">
    <source>
        <dbReference type="ARBA" id="ARBA00048741"/>
    </source>
</evidence>
<dbReference type="InterPro" id="IPR017932">
    <property type="entry name" value="GATase_2_dom"/>
</dbReference>